<evidence type="ECO:0000256" key="1">
    <source>
        <dbReference type="ARBA" id="ARBA00001974"/>
    </source>
</evidence>
<dbReference type="PROSITE" id="PS51384">
    <property type="entry name" value="FAD_FR"/>
    <property type="match status" value="1"/>
</dbReference>
<feature type="region of interest" description="Disordered" evidence="8">
    <location>
        <begin position="301"/>
        <end position="327"/>
    </location>
</feature>
<dbReference type="SUPFAM" id="SSF52343">
    <property type="entry name" value="Ferredoxin reductase-like, C-terminal NADP-linked domain"/>
    <property type="match status" value="1"/>
</dbReference>
<dbReference type="InterPro" id="IPR039261">
    <property type="entry name" value="FNR_nucleotide-bd"/>
</dbReference>
<gene>
    <name evidence="10" type="ORF">AAFC00_005061</name>
</gene>
<evidence type="ECO:0000313" key="10">
    <source>
        <dbReference type="EMBL" id="KAL1306346.1"/>
    </source>
</evidence>
<dbReference type="PANTHER" id="PTHR19370:SF189">
    <property type="entry name" value="CYTOCHROME C MITOCHONDRIAL IMPORT FACTOR CYC2"/>
    <property type="match status" value="1"/>
</dbReference>
<dbReference type="GeneID" id="95978761"/>
<dbReference type="Proteomes" id="UP001562354">
    <property type="component" value="Unassembled WGS sequence"/>
</dbReference>
<dbReference type="PRINTS" id="PR00406">
    <property type="entry name" value="CYTB5RDTASE"/>
</dbReference>
<sequence>MNGDGVKPIFAKPAAEPPTTQAQSSQSQNQQQRKGSNLTRIALPILLLGGAAYAYTAYFDSTGASSRSTSLNNSTFTPFRLVQKEKVSSTCSTFTLEQQSATTDAINDMWNSSKVGVWSIDIKQPQLQIARSYTPLPPVVEAPLQNNKLRLLVRKEHKGEMSNYIHNTPDQGTLELRGPAVEFELPPNVERVVFLAGGTGIAPALQIAHALQHSQTPAHVTVLWANRKREDCTGGKSDTNNTSSNMFTAWFRKNDDASSAASSNAVVRQLDSLKLASLDNLTVHYFVDEEGTFVKPKDVASKLQLQRQSRQEQDHSPHPSTTPSQGQNIIFVSGPEGFLNYWAGPKQWKDGREIQGPLAGVLSQFPQIRSDAWKVVKL</sequence>
<dbReference type="InterPro" id="IPR017927">
    <property type="entry name" value="FAD-bd_FR_type"/>
</dbReference>
<comment type="similarity">
    <text evidence="3">Belongs to the flavoprotein pyridine nucleotide cytochrome reductase family.</text>
</comment>
<evidence type="ECO:0000256" key="6">
    <source>
        <dbReference type="ARBA" id="ARBA00023002"/>
    </source>
</evidence>
<comment type="caution">
    <text evidence="10">The sequence shown here is derived from an EMBL/GenBank/DDBJ whole genome shotgun (WGS) entry which is preliminary data.</text>
</comment>
<dbReference type="Pfam" id="PF00970">
    <property type="entry name" value="FAD_binding_6"/>
    <property type="match status" value="1"/>
</dbReference>
<name>A0ABR3PJM8_9PEZI</name>
<dbReference type="CDD" id="cd06183">
    <property type="entry name" value="cyt_b5_reduct_like"/>
    <property type="match status" value="1"/>
</dbReference>
<evidence type="ECO:0000313" key="11">
    <source>
        <dbReference type="Proteomes" id="UP001562354"/>
    </source>
</evidence>
<feature type="domain" description="FAD-binding FR-type" evidence="9">
    <location>
        <begin position="74"/>
        <end position="186"/>
    </location>
</feature>
<organism evidence="10 11">
    <name type="scientific">Neodothiora populina</name>
    <dbReference type="NCBI Taxonomy" id="2781224"/>
    <lineage>
        <taxon>Eukaryota</taxon>
        <taxon>Fungi</taxon>
        <taxon>Dikarya</taxon>
        <taxon>Ascomycota</taxon>
        <taxon>Pezizomycotina</taxon>
        <taxon>Dothideomycetes</taxon>
        <taxon>Dothideomycetidae</taxon>
        <taxon>Dothideales</taxon>
        <taxon>Dothioraceae</taxon>
        <taxon>Neodothiora</taxon>
    </lineage>
</organism>
<evidence type="ECO:0000256" key="2">
    <source>
        <dbReference type="ARBA" id="ARBA00004370"/>
    </source>
</evidence>
<dbReference type="InterPro" id="IPR001433">
    <property type="entry name" value="OxRdtase_FAD/NAD-bd"/>
</dbReference>
<evidence type="ECO:0000256" key="4">
    <source>
        <dbReference type="ARBA" id="ARBA00022630"/>
    </source>
</evidence>
<keyword evidence="6" id="KW-0560">Oxidoreductase</keyword>
<keyword evidence="5" id="KW-0274">FAD</keyword>
<dbReference type="InterPro" id="IPR017938">
    <property type="entry name" value="Riboflavin_synthase-like_b-brl"/>
</dbReference>
<keyword evidence="7" id="KW-0472">Membrane</keyword>
<proteinExistence type="inferred from homology"/>
<comment type="cofactor">
    <cofactor evidence="1">
        <name>FAD</name>
        <dbReference type="ChEBI" id="CHEBI:57692"/>
    </cofactor>
</comment>
<evidence type="ECO:0000256" key="8">
    <source>
        <dbReference type="SAM" id="MobiDB-lite"/>
    </source>
</evidence>
<dbReference type="EMBL" id="JBFMKM010000004">
    <property type="protein sequence ID" value="KAL1306346.1"/>
    <property type="molecule type" value="Genomic_DNA"/>
</dbReference>
<protein>
    <recommendedName>
        <fullName evidence="9">FAD-binding FR-type domain-containing protein</fullName>
    </recommendedName>
</protein>
<dbReference type="Gene3D" id="3.40.50.80">
    <property type="entry name" value="Nucleotide-binding domain of ferredoxin-NADP reductase (FNR) module"/>
    <property type="match status" value="1"/>
</dbReference>
<keyword evidence="4" id="KW-0285">Flavoprotein</keyword>
<feature type="region of interest" description="Disordered" evidence="8">
    <location>
        <begin position="1"/>
        <end position="36"/>
    </location>
</feature>
<evidence type="ECO:0000259" key="9">
    <source>
        <dbReference type="PROSITE" id="PS51384"/>
    </source>
</evidence>
<dbReference type="Gene3D" id="2.40.30.10">
    <property type="entry name" value="Translation factors"/>
    <property type="match status" value="1"/>
</dbReference>
<dbReference type="PANTHER" id="PTHR19370">
    <property type="entry name" value="NADH-CYTOCHROME B5 REDUCTASE"/>
    <property type="match status" value="1"/>
</dbReference>
<dbReference type="InterPro" id="IPR001834">
    <property type="entry name" value="CBR-like"/>
</dbReference>
<comment type="subcellular location">
    <subcellularLocation>
        <location evidence="2">Membrane</location>
    </subcellularLocation>
</comment>
<evidence type="ECO:0000256" key="3">
    <source>
        <dbReference type="ARBA" id="ARBA00006105"/>
    </source>
</evidence>
<keyword evidence="11" id="KW-1185">Reference proteome</keyword>
<dbReference type="SUPFAM" id="SSF63380">
    <property type="entry name" value="Riboflavin synthase domain-like"/>
    <property type="match status" value="1"/>
</dbReference>
<dbReference type="Pfam" id="PF00175">
    <property type="entry name" value="NAD_binding_1"/>
    <property type="match status" value="1"/>
</dbReference>
<feature type="compositionally biased region" description="Polar residues" evidence="8">
    <location>
        <begin position="318"/>
        <end position="327"/>
    </location>
</feature>
<evidence type="ECO:0000256" key="7">
    <source>
        <dbReference type="ARBA" id="ARBA00023136"/>
    </source>
</evidence>
<dbReference type="InterPro" id="IPR008333">
    <property type="entry name" value="Cbr1-like_FAD-bd_dom"/>
</dbReference>
<dbReference type="RefSeq" id="XP_069202619.1">
    <property type="nucleotide sequence ID" value="XM_069344793.1"/>
</dbReference>
<feature type="compositionally biased region" description="Low complexity" evidence="8">
    <location>
        <begin position="21"/>
        <end position="32"/>
    </location>
</feature>
<accession>A0ABR3PJM8</accession>
<reference evidence="10 11" key="1">
    <citation type="submission" date="2024-07" db="EMBL/GenBank/DDBJ databases">
        <title>Draft sequence of the Neodothiora populina.</title>
        <authorList>
            <person name="Drown D.D."/>
            <person name="Schuette U.S."/>
            <person name="Buechlein A.B."/>
            <person name="Rusch D.R."/>
            <person name="Winton L.W."/>
            <person name="Adams G.A."/>
        </authorList>
    </citation>
    <scope>NUCLEOTIDE SEQUENCE [LARGE SCALE GENOMIC DNA]</scope>
    <source>
        <strain evidence="10 11">CPC 39397</strain>
    </source>
</reference>
<evidence type="ECO:0000256" key="5">
    <source>
        <dbReference type="ARBA" id="ARBA00022827"/>
    </source>
</evidence>